<keyword evidence="2 5" id="KW-0812">Transmembrane</keyword>
<dbReference type="NCBIfam" id="TIGR02840">
    <property type="entry name" value="spore_YtaF"/>
    <property type="match status" value="1"/>
</dbReference>
<feature type="transmembrane region" description="Helical" evidence="5">
    <location>
        <begin position="190"/>
        <end position="207"/>
    </location>
</feature>
<feature type="transmembrane region" description="Helical" evidence="5">
    <location>
        <begin position="132"/>
        <end position="151"/>
    </location>
</feature>
<keyword evidence="3 5" id="KW-1133">Transmembrane helix</keyword>
<feature type="transmembrane region" description="Helical" evidence="5">
    <location>
        <begin position="61"/>
        <end position="81"/>
    </location>
</feature>
<sequence>MLQSFLLVLSLSIDTFVASIAYGTDKIKIPFSSALIINGVCTSFLAISLFLGSILKDFMSPSIASLVSFSLLMLLGTYRLFESFFKTYIQKFSNSEVPLTFKFFDFKFVLEIYANETKADYDKSKILTGKEAFYLAVALSLDSLAVGFGSSLGSVRYLEVILLSLIVGISSLIIGSYMGSKFVEKVDMNLSWLSGAILILLALMRYFKF</sequence>
<keyword evidence="7" id="KW-1185">Reference proteome</keyword>
<feature type="transmembrane region" description="Helical" evidence="5">
    <location>
        <begin position="6"/>
        <end position="23"/>
    </location>
</feature>
<dbReference type="STRING" id="1121325.SAMN04515677_103467"/>
<keyword evidence="4 5" id="KW-0472">Membrane</keyword>
<organism evidence="6 7">
    <name type="scientific">Romboutsia lituseburensis DSM 797</name>
    <dbReference type="NCBI Taxonomy" id="1121325"/>
    <lineage>
        <taxon>Bacteria</taxon>
        <taxon>Bacillati</taxon>
        <taxon>Bacillota</taxon>
        <taxon>Clostridia</taxon>
        <taxon>Peptostreptococcales</taxon>
        <taxon>Peptostreptococcaceae</taxon>
        <taxon>Romboutsia</taxon>
    </lineage>
</organism>
<protein>
    <submittedName>
        <fullName evidence="6">Putative sporulation protein YtaF</fullName>
    </submittedName>
</protein>
<name>A0A1G9N498_9FIRM</name>
<dbReference type="RefSeq" id="WP_092725173.1">
    <property type="nucleotide sequence ID" value="NZ_FNGW01000003.1"/>
</dbReference>
<evidence type="ECO:0000256" key="1">
    <source>
        <dbReference type="ARBA" id="ARBA00022475"/>
    </source>
</evidence>
<dbReference type="PANTHER" id="PTHR35529:SF2">
    <property type="entry name" value="SPORULATION PROTEIN YTAF-RELATED"/>
    <property type="match status" value="1"/>
</dbReference>
<gene>
    <name evidence="6" type="ORF">SAMN04515677_103467</name>
</gene>
<feature type="transmembrane region" description="Helical" evidence="5">
    <location>
        <begin position="157"/>
        <end position="178"/>
    </location>
</feature>
<evidence type="ECO:0000256" key="4">
    <source>
        <dbReference type="ARBA" id="ARBA00023136"/>
    </source>
</evidence>
<dbReference type="EMBL" id="FNGW01000003">
    <property type="protein sequence ID" value="SDL81213.1"/>
    <property type="molecule type" value="Genomic_DNA"/>
</dbReference>
<evidence type="ECO:0000313" key="7">
    <source>
        <dbReference type="Proteomes" id="UP000199068"/>
    </source>
</evidence>
<accession>A0A1G9N498</accession>
<dbReference type="AlphaFoldDB" id="A0A1G9N498"/>
<dbReference type="Pfam" id="PF02659">
    <property type="entry name" value="Mntp"/>
    <property type="match status" value="1"/>
</dbReference>
<evidence type="ECO:0000256" key="3">
    <source>
        <dbReference type="ARBA" id="ARBA00022989"/>
    </source>
</evidence>
<reference evidence="6 7" key="1">
    <citation type="submission" date="2016-10" db="EMBL/GenBank/DDBJ databases">
        <authorList>
            <person name="de Groot N.N."/>
        </authorList>
    </citation>
    <scope>NUCLEOTIDE SEQUENCE [LARGE SCALE GENOMIC DNA]</scope>
    <source>
        <strain evidence="6 7">DSM 797</strain>
    </source>
</reference>
<evidence type="ECO:0000313" key="6">
    <source>
        <dbReference type="EMBL" id="SDL81213.1"/>
    </source>
</evidence>
<feature type="transmembrane region" description="Helical" evidence="5">
    <location>
        <begin position="35"/>
        <end position="55"/>
    </location>
</feature>
<dbReference type="PANTHER" id="PTHR35529">
    <property type="entry name" value="MANGANESE EFFLUX PUMP MNTP-RELATED"/>
    <property type="match status" value="1"/>
</dbReference>
<evidence type="ECO:0000256" key="2">
    <source>
        <dbReference type="ARBA" id="ARBA00022692"/>
    </source>
</evidence>
<dbReference type="InterPro" id="IPR014205">
    <property type="entry name" value="Spore_YtaF"/>
</dbReference>
<keyword evidence="1" id="KW-1003">Cell membrane</keyword>
<dbReference type="Proteomes" id="UP000199068">
    <property type="component" value="Unassembled WGS sequence"/>
</dbReference>
<evidence type="ECO:0000256" key="5">
    <source>
        <dbReference type="SAM" id="Phobius"/>
    </source>
</evidence>
<proteinExistence type="predicted"/>
<dbReference type="InterPro" id="IPR003810">
    <property type="entry name" value="Mntp/YtaF"/>
</dbReference>